<dbReference type="InterPro" id="IPR036318">
    <property type="entry name" value="FAD-bd_PCMH-like_sf"/>
</dbReference>
<keyword evidence="8" id="KW-1185">Reference proteome</keyword>
<name>A0A7D5GCA2_9EURY</name>
<protein>
    <submittedName>
        <fullName evidence="7">FAD-binding oxidoreductase</fullName>
    </submittedName>
</protein>
<evidence type="ECO:0000313" key="8">
    <source>
        <dbReference type="Proteomes" id="UP000509750"/>
    </source>
</evidence>
<evidence type="ECO:0000256" key="5">
    <source>
        <dbReference type="ARBA" id="ARBA00023002"/>
    </source>
</evidence>
<dbReference type="Gene3D" id="3.40.462.20">
    <property type="match status" value="1"/>
</dbReference>
<dbReference type="Pfam" id="PF08031">
    <property type="entry name" value="BBE"/>
    <property type="match status" value="1"/>
</dbReference>
<comment type="similarity">
    <text evidence="2">Belongs to the oxygen-dependent FAD-linked oxidoreductase family.</text>
</comment>
<dbReference type="GeneID" id="56029341"/>
<dbReference type="EMBL" id="CP058529">
    <property type="protein sequence ID" value="QLG28025.1"/>
    <property type="molecule type" value="Genomic_DNA"/>
</dbReference>
<evidence type="ECO:0000259" key="6">
    <source>
        <dbReference type="PROSITE" id="PS51387"/>
    </source>
</evidence>
<dbReference type="SUPFAM" id="SSF56176">
    <property type="entry name" value="FAD-binding/transporter-associated domain-like"/>
    <property type="match status" value="1"/>
</dbReference>
<reference evidence="7 8" key="1">
    <citation type="submission" date="2020-07" db="EMBL/GenBank/DDBJ databases">
        <title>Gai3-2, isolated from salt lake.</title>
        <authorList>
            <person name="Cui H."/>
            <person name="Shi X."/>
        </authorList>
    </citation>
    <scope>NUCLEOTIDE SEQUENCE [LARGE SCALE GENOMIC DNA]</scope>
    <source>
        <strain evidence="7 8">Gai3-2</strain>
    </source>
</reference>
<dbReference type="Gene3D" id="3.30.465.10">
    <property type="match status" value="1"/>
</dbReference>
<dbReference type="RefSeq" id="WP_179169600.1">
    <property type="nucleotide sequence ID" value="NZ_CP058529.1"/>
</dbReference>
<dbReference type="InterPro" id="IPR012951">
    <property type="entry name" value="BBE"/>
</dbReference>
<evidence type="ECO:0000256" key="4">
    <source>
        <dbReference type="ARBA" id="ARBA00022827"/>
    </source>
</evidence>
<dbReference type="KEGG" id="halg:HUG10_10870"/>
<dbReference type="AlphaFoldDB" id="A0A7D5GCA2"/>
<evidence type="ECO:0000256" key="1">
    <source>
        <dbReference type="ARBA" id="ARBA00001974"/>
    </source>
</evidence>
<dbReference type="Pfam" id="PF01565">
    <property type="entry name" value="FAD_binding_4"/>
    <property type="match status" value="1"/>
</dbReference>
<dbReference type="PROSITE" id="PS51387">
    <property type="entry name" value="FAD_PCMH"/>
    <property type="match status" value="1"/>
</dbReference>
<accession>A0A7D5GCA2</accession>
<proteinExistence type="inferred from homology"/>
<dbReference type="PANTHER" id="PTHR42973">
    <property type="entry name" value="BINDING OXIDOREDUCTASE, PUTATIVE (AFU_ORTHOLOGUE AFUA_1G17690)-RELATED"/>
    <property type="match status" value="1"/>
</dbReference>
<keyword evidence="5" id="KW-0560">Oxidoreductase</keyword>
<dbReference type="OrthoDB" id="213514at2157"/>
<dbReference type="PROSITE" id="PS00862">
    <property type="entry name" value="OX2_COVAL_FAD"/>
    <property type="match status" value="1"/>
</dbReference>
<evidence type="ECO:0000256" key="2">
    <source>
        <dbReference type="ARBA" id="ARBA00005466"/>
    </source>
</evidence>
<feature type="domain" description="FAD-binding PCMH-type" evidence="6">
    <location>
        <begin position="45"/>
        <end position="216"/>
    </location>
</feature>
<dbReference type="Proteomes" id="UP000509750">
    <property type="component" value="Chromosome"/>
</dbReference>
<dbReference type="InterPro" id="IPR016169">
    <property type="entry name" value="FAD-bd_PCMH_sub2"/>
</dbReference>
<dbReference type="InterPro" id="IPR006094">
    <property type="entry name" value="Oxid_FAD_bind_N"/>
</dbReference>
<gene>
    <name evidence="7" type="ORF">HUG10_10870</name>
</gene>
<evidence type="ECO:0000313" key="7">
    <source>
        <dbReference type="EMBL" id="QLG28025.1"/>
    </source>
</evidence>
<comment type="cofactor">
    <cofactor evidence="1">
        <name>FAD</name>
        <dbReference type="ChEBI" id="CHEBI:57692"/>
    </cofactor>
</comment>
<dbReference type="GO" id="GO:0016491">
    <property type="term" value="F:oxidoreductase activity"/>
    <property type="evidence" value="ECO:0007669"/>
    <property type="project" value="UniProtKB-KW"/>
</dbReference>
<dbReference type="GO" id="GO:0071949">
    <property type="term" value="F:FAD binding"/>
    <property type="evidence" value="ECO:0007669"/>
    <property type="project" value="InterPro"/>
</dbReference>
<dbReference type="InterPro" id="IPR016167">
    <property type="entry name" value="FAD-bd_PCMH_sub1"/>
</dbReference>
<dbReference type="PANTHER" id="PTHR42973:SF39">
    <property type="entry name" value="FAD-BINDING PCMH-TYPE DOMAIN-CONTAINING PROTEIN"/>
    <property type="match status" value="1"/>
</dbReference>
<dbReference type="InterPro" id="IPR050416">
    <property type="entry name" value="FAD-linked_Oxidoreductase"/>
</dbReference>
<sequence length="472" mass="51216">MAQSSPDYTHDIDEELARLRGGSRGDVLRPEDEGYDEVRQVWNGMIDRRPAVIARPTGTADVVAAVEFARATGLDVAVHGGGHNVAGNATTDGGLMIDLSGMNGVHVDPENRRVRAEGGATLGDVDHETQLFGLATALGAVSETGIAGLTLNGGYGHLSREYGLAADNLTSVEIVTADGEVRVASEDRNGDLFWAVRGGGGNFGVVTSFEYELHEVGPEVYAFFPWFDANDAGAVLDAFREWADDAPRNAGVLPFAGHVPALDPFPEDSWGAPCLAMLGSYRGDLDEASDVFAPLRAAATPIVDLSGPMPFEDLQRMLDEDYPDGMRYYWKSVFLSELTDEVVDVVLRYNESAPSALSTIDLWQLGGAVADVPRDATAFRHRDKPFMVNFEANWEDPADDEANVNWAREGFAEIEELQVASGRYGNFPGLGEDPARLIYGENYDRLVDVKTKYDPGNLFHLNQNVVPRADED</sequence>
<keyword evidence="3" id="KW-0285">Flavoprotein</keyword>
<dbReference type="InterPro" id="IPR016166">
    <property type="entry name" value="FAD-bd_PCMH"/>
</dbReference>
<dbReference type="InterPro" id="IPR006093">
    <property type="entry name" value="Oxy_OxRdtase_FAD_BS"/>
</dbReference>
<evidence type="ECO:0000256" key="3">
    <source>
        <dbReference type="ARBA" id="ARBA00022630"/>
    </source>
</evidence>
<dbReference type="Gene3D" id="3.30.43.10">
    <property type="entry name" value="Uridine Diphospho-n-acetylenolpyruvylglucosamine Reductase, domain 2"/>
    <property type="match status" value="1"/>
</dbReference>
<organism evidence="7 8">
    <name type="scientific">Halorarum halophilum</name>
    <dbReference type="NCBI Taxonomy" id="2743090"/>
    <lineage>
        <taxon>Archaea</taxon>
        <taxon>Methanobacteriati</taxon>
        <taxon>Methanobacteriota</taxon>
        <taxon>Stenosarchaea group</taxon>
        <taxon>Halobacteria</taxon>
        <taxon>Halobacteriales</taxon>
        <taxon>Haloferacaceae</taxon>
        <taxon>Halorarum</taxon>
    </lineage>
</organism>
<keyword evidence="4" id="KW-0274">FAD</keyword>